<dbReference type="InterPro" id="IPR025332">
    <property type="entry name" value="DUF4238"/>
</dbReference>
<evidence type="ECO:0000313" key="2">
    <source>
        <dbReference type="Proteomes" id="UP000548326"/>
    </source>
</evidence>
<reference evidence="1 2" key="1">
    <citation type="submission" date="2020-08" db="EMBL/GenBank/DDBJ databases">
        <title>Genomic Encyclopedia of Type Strains, Phase IV (KMG-V): Genome sequencing to study the core and pangenomes of soil and plant-associated prokaryotes.</title>
        <authorList>
            <person name="Whitman W."/>
        </authorList>
    </citation>
    <scope>NUCLEOTIDE SEQUENCE [LARGE SCALE GENOMIC DNA]</scope>
    <source>
        <strain evidence="1 2">MP601</strain>
    </source>
</reference>
<dbReference type="Proteomes" id="UP000548326">
    <property type="component" value="Unassembled WGS sequence"/>
</dbReference>
<gene>
    <name evidence="1" type="ORF">HDF22_004158</name>
</gene>
<evidence type="ECO:0000313" key="1">
    <source>
        <dbReference type="EMBL" id="MBB6130021.1"/>
    </source>
</evidence>
<sequence length="351" mass="41526">MPEKKKQHYVTRFLFKRFSSNPDQTQIHLYNLKTNTIIPNVAIKPQAQEAYYYGSDKVFENYLETTEVKAALIIEEIISGQCLFQAGNPKFIQLLHFIMLYEWRTKASVDQTQNYLNSMFREISKYDSRLKDIDFEKYRLIHKEPAAFNLSYYMDSWVVASDLIPFLLINETDQDFIMSDNPLIKYNPFMQKRACYWASNSILSKGIIYLFPLSTRYYIMLVDPETYEVFSTENDLIPIKNQSDINFINLLQCISADQNLYFAKIADENYVKKIAADAREYKIDKLVNQLLDNPEKPGIKTPFLYQLLHQLDFFFSFIRENKEAMEYNTENKLLHPRSQEILDYVLSLKNN</sequence>
<comment type="caution">
    <text evidence="1">The sequence shown here is derived from an EMBL/GenBank/DDBJ whole genome shotgun (WGS) entry which is preliminary data.</text>
</comment>
<proteinExistence type="predicted"/>
<dbReference type="Pfam" id="PF14022">
    <property type="entry name" value="DUF4238"/>
    <property type="match status" value="1"/>
</dbReference>
<dbReference type="EMBL" id="JACHCA010000012">
    <property type="protein sequence ID" value="MBB6130021.1"/>
    <property type="molecule type" value="Genomic_DNA"/>
</dbReference>
<protein>
    <recommendedName>
        <fullName evidence="3">DUF4238 domain-containing protein</fullName>
    </recommendedName>
</protein>
<dbReference type="AlphaFoldDB" id="A0A841JQ78"/>
<dbReference type="RefSeq" id="WP_183588955.1">
    <property type="nucleotide sequence ID" value="NZ_JACHCA010000012.1"/>
</dbReference>
<evidence type="ECO:0008006" key="3">
    <source>
        <dbReference type="Google" id="ProtNLM"/>
    </source>
</evidence>
<organism evidence="1 2">
    <name type="scientific">Mucilaginibacter lappiensis</name>
    <dbReference type="NCBI Taxonomy" id="354630"/>
    <lineage>
        <taxon>Bacteria</taxon>
        <taxon>Pseudomonadati</taxon>
        <taxon>Bacteroidota</taxon>
        <taxon>Sphingobacteriia</taxon>
        <taxon>Sphingobacteriales</taxon>
        <taxon>Sphingobacteriaceae</taxon>
        <taxon>Mucilaginibacter</taxon>
    </lineage>
</organism>
<name>A0A841JQ78_9SPHI</name>
<accession>A0A841JQ78</accession>